<proteinExistence type="predicted"/>
<dbReference type="WBParaSite" id="PEQ_0000162701-mRNA-1">
    <property type="protein sequence ID" value="PEQ_0000162701-mRNA-1"/>
    <property type="gene ID" value="PEQ_0000162701"/>
</dbReference>
<protein>
    <submittedName>
        <fullName evidence="2">Ricin B lectin domain-containing protein</fullName>
    </submittedName>
</protein>
<sequence length="151" mass="17511">MHVVSDKCLEMSRDGSKLLVNTCDSSSAYQQWAFQEYNVEKAKQHVMLHYVTERRAGIKMLPLTASPHVPSLIEPTYVPTLSQANLCTALYMRHIFVEHKNAHSKVIDCELEEKEIVEGNFQKFIKNSDDYRDFYFARDSTLRNYGETDIN</sequence>
<dbReference type="InterPro" id="IPR035992">
    <property type="entry name" value="Ricin_B-like_lectins"/>
</dbReference>
<dbReference type="SUPFAM" id="SSF50370">
    <property type="entry name" value="Ricin B-like lectins"/>
    <property type="match status" value="1"/>
</dbReference>
<dbReference type="Proteomes" id="UP000887564">
    <property type="component" value="Unplaced"/>
</dbReference>
<reference evidence="2" key="1">
    <citation type="submission" date="2022-11" db="UniProtKB">
        <authorList>
            <consortium name="WormBaseParasite"/>
        </authorList>
    </citation>
    <scope>IDENTIFICATION</scope>
</reference>
<accession>A0A914RIN1</accession>
<dbReference type="Gene3D" id="2.80.10.50">
    <property type="match status" value="1"/>
</dbReference>
<keyword evidence="1" id="KW-1185">Reference proteome</keyword>
<evidence type="ECO:0000313" key="1">
    <source>
        <dbReference type="Proteomes" id="UP000887564"/>
    </source>
</evidence>
<organism evidence="1 2">
    <name type="scientific">Parascaris equorum</name>
    <name type="common">Equine roundworm</name>
    <dbReference type="NCBI Taxonomy" id="6256"/>
    <lineage>
        <taxon>Eukaryota</taxon>
        <taxon>Metazoa</taxon>
        <taxon>Ecdysozoa</taxon>
        <taxon>Nematoda</taxon>
        <taxon>Chromadorea</taxon>
        <taxon>Rhabditida</taxon>
        <taxon>Spirurina</taxon>
        <taxon>Ascaridomorpha</taxon>
        <taxon>Ascaridoidea</taxon>
        <taxon>Ascarididae</taxon>
        <taxon>Parascaris</taxon>
    </lineage>
</organism>
<dbReference type="AlphaFoldDB" id="A0A914RIN1"/>
<evidence type="ECO:0000313" key="2">
    <source>
        <dbReference type="WBParaSite" id="PEQ_0000162701-mRNA-1"/>
    </source>
</evidence>
<name>A0A914RIN1_PAREQ</name>